<dbReference type="CDD" id="cd00610">
    <property type="entry name" value="OAT_like"/>
    <property type="match status" value="1"/>
</dbReference>
<dbReference type="InterPro" id="IPR015424">
    <property type="entry name" value="PyrdxlP-dep_Trfase"/>
</dbReference>
<name>A0ABS5LGN5_9BACI</name>
<accession>A0ABS5LGN5</accession>
<dbReference type="NCBIfam" id="NF000818">
    <property type="entry name" value="PRK00062.1"/>
    <property type="match status" value="1"/>
</dbReference>
<dbReference type="SUPFAM" id="SSF53383">
    <property type="entry name" value="PLP-dependent transferases"/>
    <property type="match status" value="1"/>
</dbReference>
<dbReference type="NCBIfam" id="TIGR00713">
    <property type="entry name" value="hemL"/>
    <property type="match status" value="1"/>
</dbReference>
<dbReference type="GO" id="GO:0042286">
    <property type="term" value="F:glutamate-1-semialdehyde 2,1-aminomutase activity"/>
    <property type="evidence" value="ECO:0007669"/>
    <property type="project" value="UniProtKB-EC"/>
</dbReference>
<comment type="cofactor">
    <cofactor evidence="2 8">
        <name>pyridoxal 5'-phosphate</name>
        <dbReference type="ChEBI" id="CHEBI:597326"/>
    </cofactor>
</comment>
<dbReference type="InterPro" id="IPR004639">
    <property type="entry name" value="4pyrrol_synth_GluAld_NH2Trfase"/>
</dbReference>
<dbReference type="PANTHER" id="PTHR43713">
    <property type="entry name" value="GLUTAMATE-1-SEMIALDEHYDE 2,1-AMINOMUTASE"/>
    <property type="match status" value="1"/>
</dbReference>
<dbReference type="Gene3D" id="3.90.1150.10">
    <property type="entry name" value="Aspartate Aminotransferase, domain 1"/>
    <property type="match status" value="1"/>
</dbReference>
<keyword evidence="8" id="KW-0963">Cytoplasm</keyword>
<evidence type="ECO:0000256" key="4">
    <source>
        <dbReference type="ARBA" id="ARBA00008981"/>
    </source>
</evidence>
<comment type="subunit">
    <text evidence="8">Homodimer.</text>
</comment>
<evidence type="ECO:0000256" key="5">
    <source>
        <dbReference type="ARBA" id="ARBA00022898"/>
    </source>
</evidence>
<dbReference type="InterPro" id="IPR015422">
    <property type="entry name" value="PyrdxlP-dep_Trfase_small"/>
</dbReference>
<evidence type="ECO:0000256" key="2">
    <source>
        <dbReference type="ARBA" id="ARBA00001933"/>
    </source>
</evidence>
<organism evidence="9 10">
    <name type="scientific">Metabacillus flavus</name>
    <dbReference type="NCBI Taxonomy" id="2823519"/>
    <lineage>
        <taxon>Bacteria</taxon>
        <taxon>Bacillati</taxon>
        <taxon>Bacillota</taxon>
        <taxon>Bacilli</taxon>
        <taxon>Bacillales</taxon>
        <taxon>Bacillaceae</taxon>
        <taxon>Metabacillus</taxon>
    </lineage>
</organism>
<evidence type="ECO:0000256" key="7">
    <source>
        <dbReference type="ARBA" id="ARBA00023244"/>
    </source>
</evidence>
<dbReference type="Pfam" id="PF00202">
    <property type="entry name" value="Aminotran_3"/>
    <property type="match status" value="1"/>
</dbReference>
<dbReference type="InterPro" id="IPR049704">
    <property type="entry name" value="Aminotrans_3_PPA_site"/>
</dbReference>
<comment type="caution">
    <text evidence="9">The sequence shown here is derived from an EMBL/GenBank/DDBJ whole genome shotgun (WGS) entry which is preliminary data.</text>
</comment>
<dbReference type="Proteomes" id="UP000682403">
    <property type="component" value="Unassembled WGS sequence"/>
</dbReference>
<comment type="pathway">
    <text evidence="3">Porphyrin-containing compound metabolism; protoporphyrin-IX biosynthesis; 5-aminolevulinate from L-glutamyl-tRNA(Glu): step 2/2.</text>
</comment>
<comment type="similarity">
    <text evidence="4 8">Belongs to the class-III pyridoxal-phosphate-dependent aminotransferase family. HemL subfamily.</text>
</comment>
<evidence type="ECO:0000256" key="3">
    <source>
        <dbReference type="ARBA" id="ARBA00004819"/>
    </source>
</evidence>
<dbReference type="EC" id="5.4.3.8" evidence="8"/>
<dbReference type="PANTHER" id="PTHR43713:SF3">
    <property type="entry name" value="GLUTAMATE-1-SEMIALDEHYDE 2,1-AMINOMUTASE 1, CHLOROPLASTIC-RELATED"/>
    <property type="match status" value="1"/>
</dbReference>
<dbReference type="InterPro" id="IPR005814">
    <property type="entry name" value="Aminotrans_3"/>
</dbReference>
<keyword evidence="10" id="KW-1185">Reference proteome</keyword>
<evidence type="ECO:0000256" key="6">
    <source>
        <dbReference type="ARBA" id="ARBA00023235"/>
    </source>
</evidence>
<proteinExistence type="inferred from homology"/>
<comment type="subcellular location">
    <subcellularLocation>
        <location evidence="8">Cytoplasm</location>
    </subcellularLocation>
</comment>
<dbReference type="RefSeq" id="WP_211559626.1">
    <property type="nucleotide sequence ID" value="NZ_JAGVRK010000001.1"/>
</dbReference>
<feature type="modified residue" description="N6-(pyridoxal phosphate)lysine" evidence="8">
    <location>
        <position position="268"/>
    </location>
</feature>
<evidence type="ECO:0000256" key="1">
    <source>
        <dbReference type="ARBA" id="ARBA00001579"/>
    </source>
</evidence>
<sequence>MRSFEKSKQAFKEAQGLMPGGVNSPVRAFKSVNLDPIFMERGKGSRIYDIDGNEYIDYVLSWGPLIHGHANDQVVESLKKVVESGTSFGAPTLVENELAKLVKERVPSIEIVRMVSSGTEATMSALRLARGYTGRNKIIKFEGCYHGHGDSLLIKAGSGVATLGLPDSPGVPEGVAKNTITVPYNDLESIRAAFNEFGDDIAGIIVEPVAGNMGVVPPQPGFLEGLREVTNQYGALLIFDEVMTGFRVGYNCAQGYFGVTPDLTCLGKVIGGGLPVGAYGGKAEIMEQIAPSGPIYQAGTLSGNPLAMTAGLETLKQLTPESYQEFARKADLLEEGLSAAAEKYGILHTINRAGSMIGIFFTNEQVINYDKAKTSDLDFFASYYREMANEGVFLPPSQFEGLFLSTAHTDDDISKTISAAEKAFSRLK</sequence>
<evidence type="ECO:0000313" key="9">
    <source>
        <dbReference type="EMBL" id="MBS2969905.1"/>
    </source>
</evidence>
<dbReference type="HAMAP" id="MF_00375">
    <property type="entry name" value="HemL_aminotrans_3"/>
    <property type="match status" value="1"/>
</dbReference>
<dbReference type="InterPro" id="IPR015421">
    <property type="entry name" value="PyrdxlP-dep_Trfase_major"/>
</dbReference>
<comment type="catalytic activity">
    <reaction evidence="1 8">
        <text>(S)-4-amino-5-oxopentanoate = 5-aminolevulinate</text>
        <dbReference type="Rhea" id="RHEA:14265"/>
        <dbReference type="ChEBI" id="CHEBI:57501"/>
        <dbReference type="ChEBI" id="CHEBI:356416"/>
        <dbReference type="EC" id="5.4.3.8"/>
    </reaction>
</comment>
<dbReference type="PROSITE" id="PS00600">
    <property type="entry name" value="AA_TRANSFER_CLASS_3"/>
    <property type="match status" value="1"/>
</dbReference>
<evidence type="ECO:0000313" key="10">
    <source>
        <dbReference type="Proteomes" id="UP000682403"/>
    </source>
</evidence>
<dbReference type="Gene3D" id="3.40.640.10">
    <property type="entry name" value="Type I PLP-dependent aspartate aminotransferase-like (Major domain)"/>
    <property type="match status" value="1"/>
</dbReference>
<evidence type="ECO:0000256" key="8">
    <source>
        <dbReference type="HAMAP-Rule" id="MF_00375"/>
    </source>
</evidence>
<gene>
    <name evidence="8 9" type="primary">hemL</name>
    <name evidence="9" type="ORF">J9317_14120</name>
</gene>
<keyword evidence="5 8" id="KW-0663">Pyridoxal phosphate</keyword>
<keyword evidence="7 8" id="KW-0627">Porphyrin biosynthesis</keyword>
<reference evidence="9 10" key="1">
    <citation type="submission" date="2021-04" db="EMBL/GenBank/DDBJ databases">
        <title>Metabacillus sp. strain KIGAM252 whole genome sequence.</title>
        <authorList>
            <person name="Seo M.-J."/>
            <person name="Cho E.-S."/>
            <person name="Hwang C.Y."/>
            <person name="Yoon D.J."/>
        </authorList>
    </citation>
    <scope>NUCLEOTIDE SEQUENCE [LARGE SCALE GENOMIC DNA]</scope>
    <source>
        <strain evidence="9 10">KIGAM252</strain>
    </source>
</reference>
<keyword evidence="6 8" id="KW-0413">Isomerase</keyword>
<dbReference type="EMBL" id="JAGVRK010000001">
    <property type="protein sequence ID" value="MBS2969905.1"/>
    <property type="molecule type" value="Genomic_DNA"/>
</dbReference>
<protein>
    <recommendedName>
        <fullName evidence="8">Glutamate-1-semialdehyde 2,1-aminomutase</fullName>
        <shortName evidence="8">GSA</shortName>
        <ecNumber evidence="8">5.4.3.8</ecNumber>
    </recommendedName>
    <alternativeName>
        <fullName evidence="8">Glutamate-1-semialdehyde aminotransferase</fullName>
        <shortName evidence="8">GSA-AT</shortName>
    </alternativeName>
</protein>